<feature type="domain" description="PIN" evidence="5">
    <location>
        <begin position="2"/>
        <end position="109"/>
    </location>
</feature>
<evidence type="ECO:0000256" key="4">
    <source>
        <dbReference type="ARBA" id="ARBA00022842"/>
    </source>
</evidence>
<sequence length="185" mass="20912">MRAVLDSNLFFSMWTLDPLLSFAEADFYQPVWSNVIMAEVTEHLSEVWSHATKEKVSAFLQAINSAFPEALISLAANQIFPISLPDPDDEHVLTAAIQSHSNFIVTNNLKHFPQEKLATQHVAAISPDNFLCHLFESSPEESSIIIQELVSEKNHPPRSIKDEITHLQRVGLTQFSRLLEQNLLH</sequence>
<keyword evidence="3" id="KW-0378">Hydrolase</keyword>
<dbReference type="GO" id="GO:0016787">
    <property type="term" value="F:hydrolase activity"/>
    <property type="evidence" value="ECO:0007669"/>
    <property type="project" value="UniProtKB-KW"/>
</dbReference>
<dbReference type="Pfam" id="PF13470">
    <property type="entry name" value="PIN_3"/>
    <property type="match status" value="1"/>
</dbReference>
<evidence type="ECO:0000313" key="7">
    <source>
        <dbReference type="EMBL" id="OZG55278.1"/>
    </source>
</evidence>
<evidence type="ECO:0000259" key="6">
    <source>
        <dbReference type="Pfam" id="PF26343"/>
    </source>
</evidence>
<evidence type="ECO:0000256" key="1">
    <source>
        <dbReference type="ARBA" id="ARBA00022722"/>
    </source>
</evidence>
<proteinExistence type="predicted"/>
<organism evidence="7 8">
    <name type="scientific">Aeriscardovia aeriphila</name>
    <dbReference type="NCBI Taxonomy" id="218139"/>
    <lineage>
        <taxon>Bacteria</taxon>
        <taxon>Bacillati</taxon>
        <taxon>Actinomycetota</taxon>
        <taxon>Actinomycetes</taxon>
        <taxon>Bifidobacteriales</taxon>
        <taxon>Bifidobacteriaceae</taxon>
        <taxon>Aeriscardovia</taxon>
    </lineage>
</organism>
<gene>
    <name evidence="7" type="ORF">AEAE_1075</name>
</gene>
<dbReference type="InterPro" id="IPR002716">
    <property type="entry name" value="PIN_dom"/>
</dbReference>
<dbReference type="EMBL" id="MWWU01000003">
    <property type="protein sequence ID" value="OZG55278.1"/>
    <property type="molecule type" value="Genomic_DNA"/>
</dbReference>
<dbReference type="AlphaFoldDB" id="A0A261F876"/>
<reference evidence="7 8" key="1">
    <citation type="journal article" date="2017" name="BMC Genomics">
        <title>Comparative genomic and phylogenomic analyses of the Bifidobacteriaceae family.</title>
        <authorList>
            <person name="Lugli G.A."/>
            <person name="Milani C."/>
            <person name="Turroni F."/>
            <person name="Duranti S."/>
            <person name="Mancabelli L."/>
            <person name="Mangifesta M."/>
            <person name="Ferrario C."/>
            <person name="Modesto M."/>
            <person name="Mattarelli P."/>
            <person name="Jiri K."/>
            <person name="van Sinderen D."/>
            <person name="Ventura M."/>
        </authorList>
    </citation>
    <scope>NUCLEOTIDE SEQUENCE [LARGE SCALE GENOMIC DNA]</scope>
    <source>
        <strain evidence="7 8">LMG 21773</strain>
    </source>
</reference>
<evidence type="ECO:0000313" key="8">
    <source>
        <dbReference type="Proteomes" id="UP000228976"/>
    </source>
</evidence>
<evidence type="ECO:0000256" key="2">
    <source>
        <dbReference type="ARBA" id="ARBA00022723"/>
    </source>
</evidence>
<evidence type="ECO:0000256" key="3">
    <source>
        <dbReference type="ARBA" id="ARBA00022801"/>
    </source>
</evidence>
<dbReference type="InterPro" id="IPR058652">
    <property type="entry name" value="VapC50_C"/>
</dbReference>
<dbReference type="InterPro" id="IPR029060">
    <property type="entry name" value="PIN-like_dom_sf"/>
</dbReference>
<dbReference type="RefSeq" id="WP_094690166.1">
    <property type="nucleotide sequence ID" value="NZ_JACBYZ010000001.1"/>
</dbReference>
<dbReference type="SUPFAM" id="SSF88723">
    <property type="entry name" value="PIN domain-like"/>
    <property type="match status" value="1"/>
</dbReference>
<protein>
    <submittedName>
        <fullName evidence="7">Toxin PIN</fullName>
    </submittedName>
</protein>
<dbReference type="OrthoDB" id="113459at2"/>
<evidence type="ECO:0000259" key="5">
    <source>
        <dbReference type="Pfam" id="PF13470"/>
    </source>
</evidence>
<keyword evidence="1" id="KW-0540">Nuclease</keyword>
<comment type="caution">
    <text evidence="7">The sequence shown here is derived from an EMBL/GenBank/DDBJ whole genome shotgun (WGS) entry which is preliminary data.</text>
</comment>
<keyword evidence="4" id="KW-0460">Magnesium</keyword>
<feature type="domain" description="VapC50 C-terminal" evidence="6">
    <location>
        <begin position="127"/>
        <end position="180"/>
    </location>
</feature>
<dbReference type="GO" id="GO:0046872">
    <property type="term" value="F:metal ion binding"/>
    <property type="evidence" value="ECO:0007669"/>
    <property type="project" value="UniProtKB-KW"/>
</dbReference>
<name>A0A261F876_9BIFI</name>
<accession>A0A261F876</accession>
<dbReference type="Pfam" id="PF26343">
    <property type="entry name" value="VapC50_C"/>
    <property type="match status" value="1"/>
</dbReference>
<dbReference type="Proteomes" id="UP000228976">
    <property type="component" value="Unassembled WGS sequence"/>
</dbReference>
<dbReference type="GO" id="GO:0004518">
    <property type="term" value="F:nuclease activity"/>
    <property type="evidence" value="ECO:0007669"/>
    <property type="project" value="UniProtKB-KW"/>
</dbReference>
<keyword evidence="2" id="KW-0479">Metal-binding</keyword>
<keyword evidence="8" id="KW-1185">Reference proteome</keyword>